<dbReference type="EMBL" id="CP155571">
    <property type="protein sequence ID" value="XFO73977.1"/>
    <property type="molecule type" value="Genomic_DNA"/>
</dbReference>
<name>A0ABZ3J7V2_SPOA4</name>
<keyword evidence="2" id="KW-1185">Reference proteome</keyword>
<evidence type="ECO:0000313" key="1">
    <source>
        <dbReference type="EMBL" id="XFO73977.1"/>
    </source>
</evidence>
<accession>A0ABZ3J7V2</accession>
<dbReference type="Proteomes" id="UP000216052">
    <property type="component" value="Chromosome"/>
</dbReference>
<protein>
    <submittedName>
        <fullName evidence="1">Uncharacterized protein</fullName>
    </submittedName>
</protein>
<evidence type="ECO:0000313" key="2">
    <source>
        <dbReference type="Proteomes" id="UP000216052"/>
    </source>
</evidence>
<dbReference type="RefSeq" id="WP_169716683.1">
    <property type="nucleotide sequence ID" value="NZ_CP155571.1"/>
</dbReference>
<gene>
    <name evidence="1" type="ORF">SPACI_040850</name>
</gene>
<proteinExistence type="predicted"/>
<sequence>MIRFAINRKTGESRIVDAYDAPGDNPLEALAHCLAKMTIEHGLLKKYQQQNNEVTQA</sequence>
<reference evidence="1" key="1">
    <citation type="submission" date="2024-05" db="EMBL/GenBank/DDBJ databases">
        <title>Isolation and characterization of Sporomusa carbonis sp. nov., a carboxydotrophic hydrogenogen in the genus of Sporomusa isolated from a charcoal burning pile.</title>
        <authorList>
            <person name="Boeer T."/>
            <person name="Rosenbaum F."/>
            <person name="Eysell L."/>
            <person name="Mueller V."/>
            <person name="Daniel R."/>
            <person name="Poehlein A."/>
        </authorList>
    </citation>
    <scope>NUCLEOTIDE SEQUENCE [LARGE SCALE GENOMIC DNA]</scope>
    <source>
        <strain evidence="1">DSM 3132</strain>
    </source>
</reference>
<organism evidence="1 2">
    <name type="scientific">Sporomusa acidovorans (strain ATCC 49682 / DSM 3132 / Mol)</name>
    <dbReference type="NCBI Taxonomy" id="1123286"/>
    <lineage>
        <taxon>Bacteria</taxon>
        <taxon>Bacillati</taxon>
        <taxon>Bacillota</taxon>
        <taxon>Negativicutes</taxon>
        <taxon>Selenomonadales</taxon>
        <taxon>Sporomusaceae</taxon>
        <taxon>Sporomusa</taxon>
    </lineage>
</organism>